<name>A0ABP9U3M6_9MICO</name>
<keyword evidence="1" id="KW-1133">Transmembrane helix</keyword>
<protein>
    <submittedName>
        <fullName evidence="2">DUF819 family protein</fullName>
    </submittedName>
</protein>
<reference evidence="2 3" key="1">
    <citation type="submission" date="2024-02" db="EMBL/GenBank/DDBJ databases">
        <title>Characterization of antibiotic resistant novel bacterial strains and their environmental applications.</title>
        <authorList>
            <person name="Manzoor S."/>
            <person name="Abbas S."/>
            <person name="Arshad M."/>
            <person name="Li W.J."/>
            <person name="Ahmed I."/>
        </authorList>
    </citation>
    <scope>NUCLEOTIDE SEQUENCE [LARGE SCALE GENOMIC DNA]</scope>
    <source>
        <strain evidence="2 3">KACC 15558</strain>
    </source>
</reference>
<feature type="transmembrane region" description="Helical" evidence="1">
    <location>
        <begin position="240"/>
        <end position="260"/>
    </location>
</feature>
<dbReference type="Pfam" id="PF05684">
    <property type="entry name" value="DUF819"/>
    <property type="match status" value="1"/>
</dbReference>
<proteinExistence type="predicted"/>
<accession>A0ABP9U3M6</accession>
<feature type="transmembrane region" description="Helical" evidence="1">
    <location>
        <begin position="30"/>
        <end position="53"/>
    </location>
</feature>
<dbReference type="PANTHER" id="PTHR34289">
    <property type="entry name" value="PROTEIN, PUTATIVE (DUF819)-RELATED"/>
    <property type="match status" value="1"/>
</dbReference>
<keyword evidence="1" id="KW-0812">Transmembrane</keyword>
<sequence length="383" mass="40369">MISDGFLYISVLIAISAGLVIAGRSGRFRIFAYVPGFVFLYIIAALLNTIGVFDHSESVTAVGDGLRTALLPAMILLLLFKCDLRQIIRLGPKLLLTFAVTAASIVVGFLVAYLILRSVLDPEAWKALGALNASWTGGSANMVAVQEILKASEDVFGYVLIVDTVIYSFWLLLIFSSVTVSDRFDRWTKADTSKLSVAEADDEDEAPLTLPALFGLLGFALLVSALAIQAGELLPEVGTVINASTWTILIVSVLGLAIGSTRLGRIRGSSELATMMLYIIIGIIASGSDFTSLTQAPLYLVAGLIVIVVHAAIMLVYAKLTKTELFSIAVASTANIGGIASAPVVAGAFNRQLVPVGVLFALMGTFLGTFLGLASAQIMSALG</sequence>
<gene>
    <name evidence="2" type="ORF">KACC15558_28680</name>
</gene>
<feature type="transmembrane region" description="Helical" evidence="1">
    <location>
        <begin position="352"/>
        <end position="374"/>
    </location>
</feature>
<evidence type="ECO:0000313" key="3">
    <source>
        <dbReference type="Proteomes" id="UP001498935"/>
    </source>
</evidence>
<dbReference type="EMBL" id="BAABNP010000013">
    <property type="protein sequence ID" value="GAA5341827.1"/>
    <property type="molecule type" value="Genomic_DNA"/>
</dbReference>
<keyword evidence="1" id="KW-0472">Membrane</keyword>
<comment type="caution">
    <text evidence="2">The sequence shown here is derived from an EMBL/GenBank/DDBJ whole genome shotgun (WGS) entry which is preliminary data.</text>
</comment>
<evidence type="ECO:0000313" key="2">
    <source>
        <dbReference type="EMBL" id="GAA5341827.1"/>
    </source>
</evidence>
<evidence type="ECO:0000256" key="1">
    <source>
        <dbReference type="SAM" id="Phobius"/>
    </source>
</evidence>
<dbReference type="InterPro" id="IPR008537">
    <property type="entry name" value="DUF819"/>
</dbReference>
<feature type="transmembrane region" description="Helical" evidence="1">
    <location>
        <begin position="6"/>
        <end position="23"/>
    </location>
</feature>
<feature type="transmembrane region" description="Helical" evidence="1">
    <location>
        <begin position="94"/>
        <end position="116"/>
    </location>
</feature>
<feature type="transmembrane region" description="Helical" evidence="1">
    <location>
        <begin position="272"/>
        <end position="290"/>
    </location>
</feature>
<keyword evidence="3" id="KW-1185">Reference proteome</keyword>
<dbReference type="PANTHER" id="PTHR34289:SF8">
    <property type="entry name" value="DUF819 DOMAIN-CONTAINING PROTEIN"/>
    <property type="match status" value="1"/>
</dbReference>
<dbReference type="Proteomes" id="UP001498935">
    <property type="component" value="Unassembled WGS sequence"/>
</dbReference>
<organism evidence="2 3">
    <name type="scientific">Brevibacterium ammoniilyticum</name>
    <dbReference type="NCBI Taxonomy" id="1046555"/>
    <lineage>
        <taxon>Bacteria</taxon>
        <taxon>Bacillati</taxon>
        <taxon>Actinomycetota</taxon>
        <taxon>Actinomycetes</taxon>
        <taxon>Micrococcales</taxon>
        <taxon>Brevibacteriaceae</taxon>
        <taxon>Brevibacterium</taxon>
    </lineage>
</organism>
<feature type="transmembrane region" description="Helical" evidence="1">
    <location>
        <begin position="155"/>
        <end position="180"/>
    </location>
</feature>
<feature type="transmembrane region" description="Helical" evidence="1">
    <location>
        <begin position="296"/>
        <end position="318"/>
    </location>
</feature>
<feature type="transmembrane region" description="Helical" evidence="1">
    <location>
        <begin position="208"/>
        <end position="228"/>
    </location>
</feature>
<dbReference type="RefSeq" id="WP_342038768.1">
    <property type="nucleotide sequence ID" value="NZ_BAABBK010000015.1"/>
</dbReference>
<feature type="transmembrane region" description="Helical" evidence="1">
    <location>
        <begin position="325"/>
        <end position="346"/>
    </location>
</feature>
<feature type="transmembrane region" description="Helical" evidence="1">
    <location>
        <begin position="65"/>
        <end position="82"/>
    </location>
</feature>